<accession>A0AAN8V4A1</accession>
<dbReference type="Gene3D" id="1.25.40.10">
    <property type="entry name" value="Tetratricopeptide repeat domain"/>
    <property type="match status" value="4"/>
</dbReference>
<dbReference type="SUPFAM" id="SSF48452">
    <property type="entry name" value="TPR-like"/>
    <property type="match status" value="1"/>
</dbReference>
<evidence type="ECO:0000256" key="1">
    <source>
        <dbReference type="ARBA" id="ARBA00022737"/>
    </source>
</evidence>
<keyword evidence="5" id="KW-1185">Reference proteome</keyword>
<name>A0AAN8V4A1_9MAGN</name>
<evidence type="ECO:0000313" key="5">
    <source>
        <dbReference type="Proteomes" id="UP001370490"/>
    </source>
</evidence>
<dbReference type="InterPro" id="IPR046960">
    <property type="entry name" value="PPR_At4g14850-like_plant"/>
</dbReference>
<evidence type="ECO:0000256" key="2">
    <source>
        <dbReference type="PROSITE-ProRule" id="PRU00708"/>
    </source>
</evidence>
<dbReference type="Pfam" id="PF01535">
    <property type="entry name" value="PPR"/>
    <property type="match status" value="3"/>
</dbReference>
<protein>
    <submittedName>
        <fullName evidence="4">Pentatricopeptide repeat</fullName>
    </submittedName>
</protein>
<organism evidence="4 5">
    <name type="scientific">Dillenia turbinata</name>
    <dbReference type="NCBI Taxonomy" id="194707"/>
    <lineage>
        <taxon>Eukaryota</taxon>
        <taxon>Viridiplantae</taxon>
        <taxon>Streptophyta</taxon>
        <taxon>Embryophyta</taxon>
        <taxon>Tracheophyta</taxon>
        <taxon>Spermatophyta</taxon>
        <taxon>Magnoliopsida</taxon>
        <taxon>eudicotyledons</taxon>
        <taxon>Gunneridae</taxon>
        <taxon>Pentapetalae</taxon>
        <taxon>Dilleniales</taxon>
        <taxon>Dilleniaceae</taxon>
        <taxon>Dillenia</taxon>
    </lineage>
</organism>
<reference evidence="4 5" key="1">
    <citation type="submission" date="2023-12" db="EMBL/GenBank/DDBJ databases">
        <title>A high-quality genome assembly for Dillenia turbinata (Dilleniales).</title>
        <authorList>
            <person name="Chanderbali A."/>
        </authorList>
    </citation>
    <scope>NUCLEOTIDE SEQUENCE [LARGE SCALE GENOMIC DNA]</scope>
    <source>
        <strain evidence="4">LSX21</strain>
        <tissue evidence="4">Leaf</tissue>
    </source>
</reference>
<gene>
    <name evidence="4" type="ORF">RJ641_008098</name>
</gene>
<dbReference type="Pfam" id="PF13041">
    <property type="entry name" value="PPR_2"/>
    <property type="match status" value="3"/>
</dbReference>
<dbReference type="Proteomes" id="UP001370490">
    <property type="component" value="Unassembled WGS sequence"/>
</dbReference>
<feature type="compositionally biased region" description="Low complexity" evidence="3">
    <location>
        <begin position="36"/>
        <end position="45"/>
    </location>
</feature>
<dbReference type="AlphaFoldDB" id="A0AAN8V4A1"/>
<dbReference type="GO" id="GO:0003723">
    <property type="term" value="F:RNA binding"/>
    <property type="evidence" value="ECO:0007669"/>
    <property type="project" value="InterPro"/>
</dbReference>
<feature type="repeat" description="PPR" evidence="2">
    <location>
        <begin position="392"/>
        <end position="427"/>
    </location>
</feature>
<sequence length="554" mass="63429">MEKILLPSRPSITCFNFKFSCSLPRKTKAKRKRLQLQRQTQFQQKPRTKHSFPESSPTPLLTNRRPYPQSKLEALEAIITDIETSIKRGIRIDTEIYSSLLETCFYLRAIDHGIRIHNLIPKNLVHRNIGISSKLLRLYASNGLIKKAQQVFDEMYKRNECSFAWNSLIAGYAQLGLYEDALAVYLQMEEEGVEPDRYTFPRALKACAGIRLIGVGEEIHRHVVRCGFWNDGFVLNALVDMYAKCGDIVKARKVFDKIYDKDLVSWNSMLTGYMHHGLLGEALSVFHDMVNVGVVPDSVAVSTILAGLPRLKIIVQIHAWVIRRGLEWSLSVANSLIVAYSSHGMLNASRWIFEQMTERDVVSWNSIITAHCKDSKALNYFYRMEHDGVLPDNVTFVSILSACAYLGLVEDGEKLFCTMRERYGISPIMEHYACMVNLYGKAGLIDKAYEMVTKRMEFEPGPTVWGALLYACYVHGNIDIGEISAECLFELELDNEHNFHLLMNIYRNAGFDRSFEPQNYAIGIWLAIEMHEFLLATKQHSYSVPTRKEYQEDS</sequence>
<comment type="caution">
    <text evidence="4">The sequence shown here is derived from an EMBL/GenBank/DDBJ whole genome shotgun (WGS) entry which is preliminary data.</text>
</comment>
<feature type="repeat" description="PPR" evidence="2">
    <location>
        <begin position="262"/>
        <end position="296"/>
    </location>
</feature>
<dbReference type="NCBIfam" id="TIGR00756">
    <property type="entry name" value="PPR"/>
    <property type="match status" value="4"/>
</dbReference>
<dbReference type="FunFam" id="1.25.40.10:FF:001788">
    <property type="entry name" value="Pentatricopeptide repeat-containing protein At4g25270, chloroplastic"/>
    <property type="match status" value="1"/>
</dbReference>
<dbReference type="PROSITE" id="PS51375">
    <property type="entry name" value="PPR"/>
    <property type="match status" value="4"/>
</dbReference>
<feature type="repeat" description="PPR" evidence="2">
    <location>
        <begin position="329"/>
        <end position="363"/>
    </location>
</feature>
<dbReference type="PANTHER" id="PTHR47926">
    <property type="entry name" value="PENTATRICOPEPTIDE REPEAT-CONTAINING PROTEIN"/>
    <property type="match status" value="1"/>
</dbReference>
<dbReference type="EMBL" id="JBAMMX010000015">
    <property type="protein sequence ID" value="KAK6926379.1"/>
    <property type="molecule type" value="Genomic_DNA"/>
</dbReference>
<evidence type="ECO:0000313" key="4">
    <source>
        <dbReference type="EMBL" id="KAK6926379.1"/>
    </source>
</evidence>
<dbReference type="InterPro" id="IPR002885">
    <property type="entry name" value="PPR_rpt"/>
</dbReference>
<dbReference type="FunFam" id="1.25.40.10:FF:000729">
    <property type="entry name" value="Pentatricopeptide repeat-containing protein At4g25270, chloroplastic"/>
    <property type="match status" value="1"/>
</dbReference>
<evidence type="ECO:0000256" key="3">
    <source>
        <dbReference type="SAM" id="MobiDB-lite"/>
    </source>
</evidence>
<dbReference type="PANTHER" id="PTHR47926:SF515">
    <property type="entry name" value="UMP-CMP KINASE"/>
    <property type="match status" value="1"/>
</dbReference>
<feature type="region of interest" description="Disordered" evidence="3">
    <location>
        <begin position="36"/>
        <end position="65"/>
    </location>
</feature>
<feature type="repeat" description="PPR" evidence="2">
    <location>
        <begin position="161"/>
        <end position="195"/>
    </location>
</feature>
<dbReference type="InterPro" id="IPR011990">
    <property type="entry name" value="TPR-like_helical_dom_sf"/>
</dbReference>
<dbReference type="FunFam" id="1.25.40.10:FF:000285">
    <property type="entry name" value="Pentatricopeptide repeat-containing protein, chloroplastic"/>
    <property type="match status" value="1"/>
</dbReference>
<dbReference type="GO" id="GO:0009451">
    <property type="term" value="P:RNA modification"/>
    <property type="evidence" value="ECO:0007669"/>
    <property type="project" value="InterPro"/>
</dbReference>
<proteinExistence type="predicted"/>
<keyword evidence="1" id="KW-0677">Repeat</keyword>